<dbReference type="InterPro" id="IPR011962">
    <property type="entry name" value="dCTP_deaminase"/>
</dbReference>
<gene>
    <name evidence="4" type="ORF">GCM10023149_28690</name>
</gene>
<dbReference type="EMBL" id="BAABFT010000007">
    <property type="protein sequence ID" value="GAA4326080.1"/>
    <property type="molecule type" value="Genomic_DNA"/>
</dbReference>
<evidence type="ECO:0000256" key="2">
    <source>
        <dbReference type="ARBA" id="ARBA00023080"/>
    </source>
</evidence>
<organism evidence="4 5">
    <name type="scientific">Mucilaginibacter gynuensis</name>
    <dbReference type="NCBI Taxonomy" id="1302236"/>
    <lineage>
        <taxon>Bacteria</taxon>
        <taxon>Pseudomonadati</taxon>
        <taxon>Bacteroidota</taxon>
        <taxon>Sphingobacteriia</taxon>
        <taxon>Sphingobacteriales</taxon>
        <taxon>Sphingobacteriaceae</taxon>
        <taxon>Mucilaginibacter</taxon>
    </lineage>
</organism>
<dbReference type="SUPFAM" id="SSF51283">
    <property type="entry name" value="dUTPase-like"/>
    <property type="match status" value="1"/>
</dbReference>
<keyword evidence="3" id="KW-1133">Transmembrane helix</keyword>
<dbReference type="InterPro" id="IPR033704">
    <property type="entry name" value="dUTPase_trimeric"/>
</dbReference>
<keyword evidence="3" id="KW-0812">Transmembrane</keyword>
<dbReference type="InterPro" id="IPR036157">
    <property type="entry name" value="dUTPase-like_sf"/>
</dbReference>
<keyword evidence="1" id="KW-0378">Hydrolase</keyword>
<accession>A0ABP8GKS0</accession>
<dbReference type="Gene3D" id="2.70.40.10">
    <property type="match status" value="1"/>
</dbReference>
<feature type="transmembrane region" description="Helical" evidence="3">
    <location>
        <begin position="181"/>
        <end position="200"/>
    </location>
</feature>
<dbReference type="Pfam" id="PF22769">
    <property type="entry name" value="DCD"/>
    <property type="match status" value="1"/>
</dbReference>
<keyword evidence="3" id="KW-0472">Membrane</keyword>
<keyword evidence="5" id="KW-1185">Reference proteome</keyword>
<dbReference type="RefSeq" id="WP_345211793.1">
    <property type="nucleotide sequence ID" value="NZ_BAABFT010000007.1"/>
</dbReference>
<keyword evidence="2" id="KW-0546">Nucleotide metabolism</keyword>
<evidence type="ECO:0000313" key="4">
    <source>
        <dbReference type="EMBL" id="GAA4326080.1"/>
    </source>
</evidence>
<sequence>MILNRKEILEKALIDELDEKHLRNGSYDLSTCQIIDMKGGKHDYYKLPPQGMAIVVFKERIKLTKGIIGFAHVKTSLTQKGIMATNIGIIDPEYDGYLSTLLINFGKSDQSLQVGEPCLRLTFAHMNSDYKSDAESMGKNPVLRKMDKYVQDRQANTDYLSKKFLNLNSVSIEVFNKVMKALIGLGIIFSAASFGIGMYFQNKTASEKDQDKIVKSYDIQNTLLVNQNNSLLKKLDSISNDMKVNEKRLKLLESKIKK</sequence>
<dbReference type="CDD" id="cd07557">
    <property type="entry name" value="trimeric_dUTPase"/>
    <property type="match status" value="1"/>
</dbReference>
<name>A0ABP8GKS0_9SPHI</name>
<proteinExistence type="predicted"/>
<evidence type="ECO:0000256" key="3">
    <source>
        <dbReference type="SAM" id="Phobius"/>
    </source>
</evidence>
<dbReference type="Proteomes" id="UP001500582">
    <property type="component" value="Unassembled WGS sequence"/>
</dbReference>
<comment type="caution">
    <text evidence="4">The sequence shown here is derived from an EMBL/GenBank/DDBJ whole genome shotgun (WGS) entry which is preliminary data.</text>
</comment>
<evidence type="ECO:0008006" key="6">
    <source>
        <dbReference type="Google" id="ProtNLM"/>
    </source>
</evidence>
<evidence type="ECO:0000313" key="5">
    <source>
        <dbReference type="Proteomes" id="UP001500582"/>
    </source>
</evidence>
<evidence type="ECO:0000256" key="1">
    <source>
        <dbReference type="ARBA" id="ARBA00022801"/>
    </source>
</evidence>
<protein>
    <recommendedName>
        <fullName evidence="6">dUTPase-like domain-containing protein</fullName>
    </recommendedName>
</protein>
<reference evidence="5" key="1">
    <citation type="journal article" date="2019" name="Int. J. Syst. Evol. Microbiol.">
        <title>The Global Catalogue of Microorganisms (GCM) 10K type strain sequencing project: providing services to taxonomists for standard genome sequencing and annotation.</title>
        <authorList>
            <consortium name="The Broad Institute Genomics Platform"/>
            <consortium name="The Broad Institute Genome Sequencing Center for Infectious Disease"/>
            <person name="Wu L."/>
            <person name="Ma J."/>
        </authorList>
    </citation>
    <scope>NUCLEOTIDE SEQUENCE [LARGE SCALE GENOMIC DNA]</scope>
    <source>
        <strain evidence="5">JCM 17705</strain>
    </source>
</reference>